<protein>
    <submittedName>
        <fullName evidence="1">Uncharacterized protein</fullName>
    </submittedName>
</protein>
<keyword evidence="2" id="KW-1185">Reference proteome</keyword>
<sequence length="91" mass="10204">MTSEQGTEVAATVVSMEPGNQQTLTFISRVGFCDPTDDLIGRMRGRPRAPQRVLLGRIHRSGHGHARSVRRAQLRPYWWACGVGFGRREGR</sequence>
<evidence type="ECO:0000313" key="1">
    <source>
        <dbReference type="EMBL" id="GIM89593.1"/>
    </source>
</evidence>
<comment type="caution">
    <text evidence="1">The sequence shown here is derived from an EMBL/GenBank/DDBJ whole genome shotgun (WGS) entry which is preliminary data.</text>
</comment>
<dbReference type="AlphaFoldDB" id="A0A919T643"/>
<organism evidence="1 2">
    <name type="scientific">Paractinoplanes toevensis</name>
    <dbReference type="NCBI Taxonomy" id="571911"/>
    <lineage>
        <taxon>Bacteria</taxon>
        <taxon>Bacillati</taxon>
        <taxon>Actinomycetota</taxon>
        <taxon>Actinomycetes</taxon>
        <taxon>Micromonosporales</taxon>
        <taxon>Micromonosporaceae</taxon>
        <taxon>Paractinoplanes</taxon>
    </lineage>
</organism>
<evidence type="ECO:0000313" key="2">
    <source>
        <dbReference type="Proteomes" id="UP000677082"/>
    </source>
</evidence>
<name>A0A919T643_9ACTN</name>
<dbReference type="Proteomes" id="UP000677082">
    <property type="component" value="Unassembled WGS sequence"/>
</dbReference>
<proteinExistence type="predicted"/>
<accession>A0A919T643</accession>
<dbReference type="EMBL" id="BOQN01000016">
    <property type="protein sequence ID" value="GIM89593.1"/>
    <property type="molecule type" value="Genomic_DNA"/>
</dbReference>
<gene>
    <name evidence="1" type="ORF">Ato02nite_013860</name>
</gene>
<reference evidence="1 2" key="1">
    <citation type="submission" date="2021-03" db="EMBL/GenBank/DDBJ databases">
        <title>Whole genome shotgun sequence of Actinoplanes toevensis NBRC 105298.</title>
        <authorList>
            <person name="Komaki H."/>
            <person name="Tamura T."/>
        </authorList>
    </citation>
    <scope>NUCLEOTIDE SEQUENCE [LARGE SCALE GENOMIC DNA]</scope>
    <source>
        <strain evidence="1 2">NBRC 105298</strain>
    </source>
</reference>